<keyword evidence="1" id="KW-0472">Membrane</keyword>
<name>A0A1X0XI88_MYCSI</name>
<keyword evidence="1" id="KW-1133">Transmembrane helix</keyword>
<comment type="caution">
    <text evidence="2">The sequence shown here is derived from an EMBL/GenBank/DDBJ whole genome shotgun (WGS) entry which is preliminary data.</text>
</comment>
<evidence type="ECO:0000313" key="3">
    <source>
        <dbReference type="Proteomes" id="UP000193040"/>
    </source>
</evidence>
<dbReference type="Proteomes" id="UP000193040">
    <property type="component" value="Unassembled WGS sequence"/>
</dbReference>
<proteinExistence type="predicted"/>
<feature type="transmembrane region" description="Helical" evidence="1">
    <location>
        <begin position="53"/>
        <end position="71"/>
    </location>
</feature>
<organism evidence="2 3">
    <name type="scientific">Mycobacterium simiae</name>
    <name type="common">Mycobacterium habana</name>
    <dbReference type="NCBI Taxonomy" id="1784"/>
    <lineage>
        <taxon>Bacteria</taxon>
        <taxon>Bacillati</taxon>
        <taxon>Actinomycetota</taxon>
        <taxon>Actinomycetes</taxon>
        <taxon>Mycobacteriales</taxon>
        <taxon>Mycobacteriaceae</taxon>
        <taxon>Mycobacterium</taxon>
        <taxon>Mycobacterium simiae complex</taxon>
    </lineage>
</organism>
<dbReference type="AlphaFoldDB" id="A0A1X0XI88"/>
<feature type="transmembrane region" description="Helical" evidence="1">
    <location>
        <begin position="92"/>
        <end position="113"/>
    </location>
</feature>
<dbReference type="EMBL" id="MZZM01000046">
    <property type="protein sequence ID" value="ORJ52610.1"/>
    <property type="molecule type" value="Genomic_DNA"/>
</dbReference>
<reference evidence="2 3" key="1">
    <citation type="submission" date="2017-03" db="EMBL/GenBank/DDBJ databases">
        <title>Genomic insights into Mycobacterium simiae human colonization.</title>
        <authorList>
            <person name="Steffani J.L."/>
            <person name="Brunck M.E."/>
            <person name="Cruz E."/>
            <person name="Montiel R."/>
            <person name="Barona F."/>
        </authorList>
    </citation>
    <scope>NUCLEOTIDE SEQUENCE [LARGE SCALE GENOMIC DNA]</scope>
    <source>
        <strain evidence="2 3">MsiGto</strain>
    </source>
</reference>
<evidence type="ECO:0000256" key="1">
    <source>
        <dbReference type="SAM" id="Phobius"/>
    </source>
</evidence>
<keyword evidence="3" id="KW-1185">Reference proteome</keyword>
<accession>A0A1X0XI88</accession>
<gene>
    <name evidence="2" type="ORF">B5M45_30965</name>
</gene>
<sequence>MIAGAIEQSAEFIVVDHATKRRSSPEPPENIYLPIDVAILVVAGLSLVTQVLALPIVVAAVLLYAIPGVWSRFRDGKRKEAMRMHGDSSRCVVLKASAFVGSAFLTNVAAAAVPG</sequence>
<evidence type="ECO:0000313" key="2">
    <source>
        <dbReference type="EMBL" id="ORJ52610.1"/>
    </source>
</evidence>
<protein>
    <submittedName>
        <fullName evidence="2">Uncharacterized protein</fullName>
    </submittedName>
</protein>
<keyword evidence="1" id="KW-0812">Transmembrane</keyword>